<proteinExistence type="predicted"/>
<comment type="caution">
    <text evidence="1">The sequence shown here is derived from an EMBL/GenBank/DDBJ whole genome shotgun (WGS) entry which is preliminary data.</text>
</comment>
<gene>
    <name evidence="1" type="ORF">CWN49_21350</name>
</gene>
<evidence type="ECO:0000313" key="1">
    <source>
        <dbReference type="EMBL" id="PLO66273.1"/>
    </source>
</evidence>
<accession>A0A2K0KDA5</accession>
<dbReference type="EMBL" id="PIDR01000760">
    <property type="protein sequence ID" value="PLO66273.1"/>
    <property type="molecule type" value="Genomic_DNA"/>
</dbReference>
<organism evidence="1 2">
    <name type="scientific">Klebsiella michiganensis</name>
    <dbReference type="NCBI Taxonomy" id="1134687"/>
    <lineage>
        <taxon>Bacteria</taxon>
        <taxon>Pseudomonadati</taxon>
        <taxon>Pseudomonadota</taxon>
        <taxon>Gammaproteobacteria</taxon>
        <taxon>Enterobacterales</taxon>
        <taxon>Enterobacteriaceae</taxon>
        <taxon>Klebsiella/Raoultella group</taxon>
        <taxon>Klebsiella</taxon>
    </lineage>
</organism>
<dbReference type="Proteomes" id="UP000234667">
    <property type="component" value="Unassembled WGS sequence"/>
</dbReference>
<reference evidence="1 2" key="2">
    <citation type="submission" date="2018-01" db="EMBL/GenBank/DDBJ databases">
        <title>Genomic study of Klebsiella pneumoniae.</title>
        <authorList>
            <person name="Yang Y."/>
            <person name="Bicalho R."/>
        </authorList>
    </citation>
    <scope>NUCLEOTIDE SEQUENCE [LARGE SCALE GENOMIC DNA]</scope>
    <source>
        <strain evidence="1 2">A10</strain>
    </source>
</reference>
<reference evidence="1 2" key="1">
    <citation type="submission" date="2017-11" db="EMBL/GenBank/DDBJ databases">
        <authorList>
            <person name="Han C.G."/>
        </authorList>
    </citation>
    <scope>NUCLEOTIDE SEQUENCE [LARGE SCALE GENOMIC DNA]</scope>
    <source>
        <strain evidence="1 2">A10</strain>
    </source>
</reference>
<protein>
    <submittedName>
        <fullName evidence="1">Uncharacterized protein</fullName>
    </submittedName>
</protein>
<name>A0A2K0KDA5_9ENTR</name>
<dbReference type="AlphaFoldDB" id="A0A2K0KDA5"/>
<evidence type="ECO:0000313" key="2">
    <source>
        <dbReference type="Proteomes" id="UP000234667"/>
    </source>
</evidence>
<sequence>MLFTLCGIYPLYFKLPVRWLCYSACGFAPWGQRKRCSRHEYLVLQLELFRVIITFLTANAD</sequence>